<feature type="region of interest" description="Disordered" evidence="1">
    <location>
        <begin position="30"/>
        <end position="108"/>
    </location>
</feature>
<protein>
    <submittedName>
        <fullName evidence="2">Uncharacterized protein</fullName>
    </submittedName>
</protein>
<accession>A0A9Q3GBH8</accession>
<gene>
    <name evidence="2" type="ORF">O181_000316</name>
</gene>
<comment type="caution">
    <text evidence="2">The sequence shown here is derived from an EMBL/GenBank/DDBJ whole genome shotgun (WGS) entry which is preliminary data.</text>
</comment>
<keyword evidence="3" id="KW-1185">Reference proteome</keyword>
<reference evidence="2" key="1">
    <citation type="submission" date="2021-03" db="EMBL/GenBank/DDBJ databases">
        <title>Draft genome sequence of rust myrtle Austropuccinia psidii MF-1, a brazilian biotype.</title>
        <authorList>
            <person name="Quecine M.C."/>
            <person name="Pachon D.M.R."/>
            <person name="Bonatelli M.L."/>
            <person name="Correr F.H."/>
            <person name="Franceschini L.M."/>
            <person name="Leite T.F."/>
            <person name="Margarido G.R.A."/>
            <person name="Almeida C.A."/>
            <person name="Ferrarezi J.A."/>
            <person name="Labate C.A."/>
        </authorList>
    </citation>
    <scope>NUCLEOTIDE SEQUENCE</scope>
    <source>
        <strain evidence="2">MF-1</strain>
    </source>
</reference>
<proteinExistence type="predicted"/>
<organism evidence="2 3">
    <name type="scientific">Austropuccinia psidii MF-1</name>
    <dbReference type="NCBI Taxonomy" id="1389203"/>
    <lineage>
        <taxon>Eukaryota</taxon>
        <taxon>Fungi</taxon>
        <taxon>Dikarya</taxon>
        <taxon>Basidiomycota</taxon>
        <taxon>Pucciniomycotina</taxon>
        <taxon>Pucciniomycetes</taxon>
        <taxon>Pucciniales</taxon>
        <taxon>Sphaerophragmiaceae</taxon>
        <taxon>Austropuccinia</taxon>
    </lineage>
</organism>
<dbReference type="EMBL" id="AVOT02000035">
    <property type="protein sequence ID" value="MBW0460601.1"/>
    <property type="molecule type" value="Genomic_DNA"/>
</dbReference>
<feature type="compositionally biased region" description="Polar residues" evidence="1">
    <location>
        <begin position="83"/>
        <end position="94"/>
    </location>
</feature>
<dbReference type="Proteomes" id="UP000765509">
    <property type="component" value="Unassembled WGS sequence"/>
</dbReference>
<sequence>MIDPQQKRLYFLTHSYWDKVAVPYNLSHKIEVGDNDESSAGSTSEVKSDEEDIEISEEDMDNINSGQELEEDPSFFTDRDTEMNNADGPSTFASGSKDVGFSNEWAGW</sequence>
<evidence type="ECO:0000256" key="1">
    <source>
        <dbReference type="SAM" id="MobiDB-lite"/>
    </source>
</evidence>
<evidence type="ECO:0000313" key="2">
    <source>
        <dbReference type="EMBL" id="MBW0460601.1"/>
    </source>
</evidence>
<evidence type="ECO:0000313" key="3">
    <source>
        <dbReference type="Proteomes" id="UP000765509"/>
    </source>
</evidence>
<name>A0A9Q3GBH8_9BASI</name>
<dbReference type="AlphaFoldDB" id="A0A9Q3GBH8"/>
<feature type="compositionally biased region" description="Acidic residues" evidence="1">
    <location>
        <begin position="48"/>
        <end position="61"/>
    </location>
</feature>